<dbReference type="InterPro" id="IPR043502">
    <property type="entry name" value="DNA/RNA_pol_sf"/>
</dbReference>
<gene>
    <name evidence="3" type="ORF">MTR67_030741</name>
</gene>
<dbReference type="InterPro" id="IPR050951">
    <property type="entry name" value="Retrovirus_Pol_polyprotein"/>
</dbReference>
<dbReference type="Proteomes" id="UP001234989">
    <property type="component" value="Chromosome 7"/>
</dbReference>
<dbReference type="SUPFAM" id="SSF56672">
    <property type="entry name" value="DNA/RNA polymerases"/>
    <property type="match status" value="1"/>
</dbReference>
<evidence type="ECO:0000256" key="1">
    <source>
        <dbReference type="ARBA" id="ARBA00023268"/>
    </source>
</evidence>
<reference evidence="3" key="1">
    <citation type="submission" date="2023-08" db="EMBL/GenBank/DDBJ databases">
        <title>A de novo genome assembly of Solanum verrucosum Schlechtendal, a Mexican diploid species geographically isolated from the other diploid A-genome species in potato relatives.</title>
        <authorList>
            <person name="Hosaka K."/>
        </authorList>
    </citation>
    <scope>NUCLEOTIDE SEQUENCE</scope>
    <source>
        <tissue evidence="3">Young leaves</tissue>
    </source>
</reference>
<feature type="domain" description="Reverse transcriptase/retrotransposon-derived protein RNase H-like" evidence="2">
    <location>
        <begin position="58"/>
        <end position="118"/>
    </location>
</feature>
<keyword evidence="4" id="KW-1185">Reference proteome</keyword>
<dbReference type="InterPro" id="IPR041577">
    <property type="entry name" value="RT_RNaseH_2"/>
</dbReference>
<proteinExistence type="predicted"/>
<dbReference type="FunFam" id="3.30.70.270:FF:000020">
    <property type="entry name" value="Transposon Tf2-6 polyprotein-like Protein"/>
    <property type="match status" value="1"/>
</dbReference>
<dbReference type="Pfam" id="PF17919">
    <property type="entry name" value="RT_RNaseH_2"/>
    <property type="match status" value="1"/>
</dbReference>
<dbReference type="AlphaFoldDB" id="A0AAF0U167"/>
<evidence type="ECO:0000313" key="3">
    <source>
        <dbReference type="EMBL" id="WMV37356.1"/>
    </source>
</evidence>
<protein>
    <recommendedName>
        <fullName evidence="2">Reverse transcriptase/retrotransposon-derived protein RNase H-like domain-containing protein</fullName>
    </recommendedName>
</protein>
<dbReference type="CDD" id="cd09274">
    <property type="entry name" value="RNase_HI_RT_Ty3"/>
    <property type="match status" value="1"/>
</dbReference>
<keyword evidence="1" id="KW-0511">Multifunctional enzyme</keyword>
<evidence type="ECO:0000313" key="4">
    <source>
        <dbReference type="Proteomes" id="UP001234989"/>
    </source>
</evidence>
<dbReference type="Gene3D" id="3.30.70.270">
    <property type="match status" value="1"/>
</dbReference>
<sequence length="347" mass="40167">MVDPQKIEAIKNWVRPSSMTGVRSFVGLASYYHRFVKIFASIATHLTRLTKNEAPFKWTDKCKESFQKHKTLLTTTPILTLLVEGKDFIIYCNASDSGLGVVLMHEINVIAYESRELKCEVFTDHHSLHHVFTQKELNLRQRRWIELLKDYDVTIQYHPGKANVVADALSRKMVKKCGVLANIEVRPTFIEEIKAKQFEDESLNELRRKTVSGKAQDVALEVGGVLSFKEIICVPRVDDLIQKMLTKSHVDRLSKSIHFIPVRIDYNAQQLSKVYVKELVRLYGVPLSIIIDRDKDLQYEEEPVAILDCDVRKLRTKEITSVKVQWKHRLVEKVTWENREGHARQVS</sequence>
<dbReference type="InterPro" id="IPR043128">
    <property type="entry name" value="Rev_trsase/Diguanyl_cyclase"/>
</dbReference>
<name>A0AAF0U167_SOLVR</name>
<accession>A0AAF0U167</accession>
<organism evidence="3 4">
    <name type="scientific">Solanum verrucosum</name>
    <dbReference type="NCBI Taxonomy" id="315347"/>
    <lineage>
        <taxon>Eukaryota</taxon>
        <taxon>Viridiplantae</taxon>
        <taxon>Streptophyta</taxon>
        <taxon>Embryophyta</taxon>
        <taxon>Tracheophyta</taxon>
        <taxon>Spermatophyta</taxon>
        <taxon>Magnoliopsida</taxon>
        <taxon>eudicotyledons</taxon>
        <taxon>Gunneridae</taxon>
        <taxon>Pentapetalae</taxon>
        <taxon>asterids</taxon>
        <taxon>lamiids</taxon>
        <taxon>Solanales</taxon>
        <taxon>Solanaceae</taxon>
        <taxon>Solanoideae</taxon>
        <taxon>Solaneae</taxon>
        <taxon>Solanum</taxon>
    </lineage>
</organism>
<dbReference type="EMBL" id="CP133618">
    <property type="protein sequence ID" value="WMV37356.1"/>
    <property type="molecule type" value="Genomic_DNA"/>
</dbReference>
<dbReference type="PANTHER" id="PTHR37984">
    <property type="entry name" value="PROTEIN CBG26694"/>
    <property type="match status" value="1"/>
</dbReference>
<evidence type="ECO:0000259" key="2">
    <source>
        <dbReference type="Pfam" id="PF17919"/>
    </source>
</evidence>
<dbReference type="GO" id="GO:0003824">
    <property type="term" value="F:catalytic activity"/>
    <property type="evidence" value="ECO:0007669"/>
    <property type="project" value="UniProtKB-KW"/>
</dbReference>
<dbReference type="PANTHER" id="PTHR37984:SF5">
    <property type="entry name" value="PROTEIN NYNRIN-LIKE"/>
    <property type="match status" value="1"/>
</dbReference>